<dbReference type="GO" id="GO:0016491">
    <property type="term" value="F:oxidoreductase activity"/>
    <property type="evidence" value="ECO:0007669"/>
    <property type="project" value="UniProtKB-ARBA"/>
</dbReference>
<dbReference type="InterPro" id="IPR017896">
    <property type="entry name" value="4Fe4S_Fe-S-bd"/>
</dbReference>
<dbReference type="RefSeq" id="WP_048091819.1">
    <property type="nucleotide sequence ID" value="NZ_CP009552.1"/>
</dbReference>
<dbReference type="eggNOG" id="arCOG02618">
    <property type="taxonomic scope" value="Archaea"/>
</dbReference>
<dbReference type="Gene3D" id="3.30.70.20">
    <property type="match status" value="1"/>
</dbReference>
<keyword evidence="3" id="KW-0408">Iron</keyword>
<evidence type="ECO:0000256" key="1">
    <source>
        <dbReference type="ARBA" id="ARBA00022485"/>
    </source>
</evidence>
<organism evidence="6 7">
    <name type="scientific">Geoglobus acetivorans</name>
    <dbReference type="NCBI Taxonomy" id="565033"/>
    <lineage>
        <taxon>Archaea</taxon>
        <taxon>Methanobacteriati</taxon>
        <taxon>Methanobacteriota</taxon>
        <taxon>Archaeoglobi</taxon>
        <taxon>Archaeoglobales</taxon>
        <taxon>Archaeoglobaceae</taxon>
        <taxon>Geoglobus</taxon>
    </lineage>
</organism>
<feature type="domain" description="4Fe-4S ferredoxin-type" evidence="5">
    <location>
        <begin position="35"/>
        <end position="58"/>
    </location>
</feature>
<evidence type="ECO:0000259" key="5">
    <source>
        <dbReference type="PROSITE" id="PS51379"/>
    </source>
</evidence>
<dbReference type="GO" id="GO:0046872">
    <property type="term" value="F:metal ion binding"/>
    <property type="evidence" value="ECO:0007669"/>
    <property type="project" value="UniProtKB-KW"/>
</dbReference>
<reference evidence="6 7" key="1">
    <citation type="journal article" date="2015" name="Appl. Environ. Microbiol.">
        <title>The Geoglobus acetivorans genome: Fe(III) reduction, acetate utilization, autotrophic growth, and degradation of aromatic compounds in a hyperthermophilic archaeon.</title>
        <authorList>
            <person name="Mardanov A.V."/>
            <person name="Slododkina G.B."/>
            <person name="Slobodkin A.I."/>
            <person name="Beletsky A.V."/>
            <person name="Gavrilov S.N."/>
            <person name="Kublanov I.V."/>
            <person name="Bonch-Osmolovskaya E.A."/>
            <person name="Skryabin K.G."/>
            <person name="Ravin N.V."/>
        </authorList>
    </citation>
    <scope>NUCLEOTIDE SEQUENCE [LARGE SCALE GENOMIC DNA]</scope>
    <source>
        <strain evidence="6 7">SBH6</strain>
    </source>
</reference>
<evidence type="ECO:0000256" key="4">
    <source>
        <dbReference type="ARBA" id="ARBA00023014"/>
    </source>
</evidence>
<keyword evidence="2" id="KW-0479">Metal-binding</keyword>
<dbReference type="PANTHER" id="PTHR43687">
    <property type="entry name" value="ADENYLYLSULFATE REDUCTASE, BETA SUBUNIT"/>
    <property type="match status" value="1"/>
</dbReference>
<dbReference type="HOGENOM" id="CLU_142910_1_0_2"/>
<keyword evidence="4" id="KW-0411">Iron-sulfur</keyword>
<dbReference type="InterPro" id="IPR050572">
    <property type="entry name" value="Fe-S_Ferredoxin"/>
</dbReference>
<proteinExistence type="predicted"/>
<dbReference type="KEGG" id="gac:GACE_1096"/>
<dbReference type="PANTHER" id="PTHR43687:SF3">
    <property type="entry name" value="4FE-4S FERREDOXIN-TYPE DOMAIN-CONTAINING PROTEIN"/>
    <property type="match status" value="1"/>
</dbReference>
<evidence type="ECO:0000256" key="3">
    <source>
        <dbReference type="ARBA" id="ARBA00023004"/>
    </source>
</evidence>
<dbReference type="STRING" id="565033.GACE_1096"/>
<name>A0A0A7GDK3_GEOAI</name>
<dbReference type="InterPro" id="IPR017900">
    <property type="entry name" value="4Fe4S_Fe_S_CS"/>
</dbReference>
<evidence type="ECO:0000313" key="6">
    <source>
        <dbReference type="EMBL" id="AIY90140.1"/>
    </source>
</evidence>
<sequence>MIVFDLEKCIKCRKCEKICPTLAIGFDEFPCLAYPEKCWHCCACIKECPAEAIRLRLPPHIGDQRYEMLVKDEGKSMIFQILFEGRKIDEMEIQVRK</sequence>
<dbReference type="EMBL" id="CP009552">
    <property type="protein sequence ID" value="AIY90140.1"/>
    <property type="molecule type" value="Genomic_DNA"/>
</dbReference>
<dbReference type="Proteomes" id="UP000030624">
    <property type="component" value="Chromosome"/>
</dbReference>
<evidence type="ECO:0000256" key="2">
    <source>
        <dbReference type="ARBA" id="ARBA00022723"/>
    </source>
</evidence>
<protein>
    <submittedName>
        <fullName evidence="6">Adenylylsulfate reductase beta-subunit</fullName>
    </submittedName>
</protein>
<feature type="domain" description="4Fe-4S ferredoxin-type" evidence="5">
    <location>
        <begin position="1"/>
        <end position="29"/>
    </location>
</feature>
<accession>A0A0A7GDK3</accession>
<dbReference type="Pfam" id="PF00037">
    <property type="entry name" value="Fer4"/>
    <property type="match status" value="2"/>
</dbReference>
<dbReference type="SUPFAM" id="SSF54862">
    <property type="entry name" value="4Fe-4S ferredoxins"/>
    <property type="match status" value="1"/>
</dbReference>
<dbReference type="GO" id="GO:0051539">
    <property type="term" value="F:4 iron, 4 sulfur cluster binding"/>
    <property type="evidence" value="ECO:0007669"/>
    <property type="project" value="UniProtKB-KW"/>
</dbReference>
<dbReference type="AlphaFoldDB" id="A0A0A7GDK3"/>
<evidence type="ECO:0000313" key="7">
    <source>
        <dbReference type="Proteomes" id="UP000030624"/>
    </source>
</evidence>
<keyword evidence="1" id="KW-0004">4Fe-4S</keyword>
<gene>
    <name evidence="6" type="ORF">GACE_1096</name>
</gene>
<dbReference type="PROSITE" id="PS00198">
    <property type="entry name" value="4FE4S_FER_1"/>
    <property type="match status" value="1"/>
</dbReference>
<dbReference type="PROSITE" id="PS51379">
    <property type="entry name" value="4FE4S_FER_2"/>
    <property type="match status" value="2"/>
</dbReference>
<dbReference type="GeneID" id="24797682"/>